<sequence length="237" mass="26370">MDTENKKLSLDAQVQQDEAQREQARLLFARACHFVMGAVDLQQLPDPDLPEVAFAGRSNVGKSTLLNAITGRKALARASNTPGRTRELNFFNLDDRLMLVDLPGYGYARTSRATVEKWTRLTRAYLKGRVNLARCFLLIDGRHGIKPNDLEIMTEFDEAAVVYQLVLTKIDKVKQADQQKLLARTQNAIAKRPAAHPQILLVSSLKTTGIADLRAQMLALALAEPRPEPRPGASEQE</sequence>
<evidence type="ECO:0000256" key="8">
    <source>
        <dbReference type="ARBA" id="ARBA00023210"/>
    </source>
</evidence>
<dbReference type="HAMAP" id="MF_00321">
    <property type="entry name" value="GTPase_EngB"/>
    <property type="match status" value="1"/>
</dbReference>
<evidence type="ECO:0000256" key="2">
    <source>
        <dbReference type="ARBA" id="ARBA00009638"/>
    </source>
</evidence>
<protein>
    <submittedName>
        <fullName evidence="11">GTP-binding protein EngB</fullName>
    </submittedName>
</protein>
<reference evidence="11" key="1">
    <citation type="submission" date="2018-06" db="EMBL/GenBank/DDBJ databases">
        <authorList>
            <person name="Zhirakovskaya E."/>
        </authorList>
    </citation>
    <scope>NUCLEOTIDE SEQUENCE</scope>
</reference>
<keyword evidence="4" id="KW-0479">Metal-binding</keyword>
<dbReference type="InterPro" id="IPR006073">
    <property type="entry name" value="GTP-bd"/>
</dbReference>
<dbReference type="SUPFAM" id="SSF52540">
    <property type="entry name" value="P-loop containing nucleoside triphosphate hydrolases"/>
    <property type="match status" value="1"/>
</dbReference>
<evidence type="ECO:0000313" key="11">
    <source>
        <dbReference type="EMBL" id="VAV98843.1"/>
    </source>
</evidence>
<dbReference type="GO" id="GO:0000917">
    <property type="term" value="P:division septum assembly"/>
    <property type="evidence" value="ECO:0007669"/>
    <property type="project" value="UniProtKB-KW"/>
</dbReference>
<dbReference type="NCBIfam" id="TIGR03598">
    <property type="entry name" value="GTPase_YsxC"/>
    <property type="match status" value="1"/>
</dbReference>
<evidence type="ECO:0000256" key="6">
    <source>
        <dbReference type="ARBA" id="ARBA00022842"/>
    </source>
</evidence>
<dbReference type="InterPro" id="IPR030393">
    <property type="entry name" value="G_ENGB_dom"/>
</dbReference>
<comment type="similarity">
    <text evidence="2">Belongs to the TRAFAC class TrmE-Era-EngA-EngB-Septin-like GTPase superfamily. EngB GTPase family.</text>
</comment>
<accession>A0A3B0SR08</accession>
<dbReference type="InterPro" id="IPR027417">
    <property type="entry name" value="P-loop_NTPase"/>
</dbReference>
<dbReference type="AlphaFoldDB" id="A0A3B0SR08"/>
<dbReference type="GO" id="GO:0005829">
    <property type="term" value="C:cytosol"/>
    <property type="evidence" value="ECO:0007669"/>
    <property type="project" value="TreeGrafter"/>
</dbReference>
<keyword evidence="3" id="KW-0132">Cell division</keyword>
<evidence type="ECO:0000256" key="1">
    <source>
        <dbReference type="ARBA" id="ARBA00001946"/>
    </source>
</evidence>
<organism evidence="11">
    <name type="scientific">hydrothermal vent metagenome</name>
    <dbReference type="NCBI Taxonomy" id="652676"/>
    <lineage>
        <taxon>unclassified sequences</taxon>
        <taxon>metagenomes</taxon>
        <taxon>ecological metagenomes</taxon>
    </lineage>
</organism>
<keyword evidence="8" id="KW-0717">Septation</keyword>
<evidence type="ECO:0000259" key="10">
    <source>
        <dbReference type="PROSITE" id="PS51706"/>
    </source>
</evidence>
<proteinExistence type="inferred from homology"/>
<dbReference type="PROSITE" id="PS51706">
    <property type="entry name" value="G_ENGB"/>
    <property type="match status" value="1"/>
</dbReference>
<dbReference type="Gene3D" id="3.40.50.300">
    <property type="entry name" value="P-loop containing nucleotide triphosphate hydrolases"/>
    <property type="match status" value="1"/>
</dbReference>
<gene>
    <name evidence="11" type="ORF">MNBD_ALPHA06-1652</name>
</gene>
<evidence type="ECO:0000256" key="7">
    <source>
        <dbReference type="ARBA" id="ARBA00023134"/>
    </source>
</evidence>
<keyword evidence="6" id="KW-0460">Magnesium</keyword>
<dbReference type="GO" id="GO:0046872">
    <property type="term" value="F:metal ion binding"/>
    <property type="evidence" value="ECO:0007669"/>
    <property type="project" value="UniProtKB-KW"/>
</dbReference>
<feature type="domain" description="EngB-type G" evidence="10">
    <location>
        <begin position="48"/>
        <end position="223"/>
    </location>
</feature>
<evidence type="ECO:0000256" key="5">
    <source>
        <dbReference type="ARBA" id="ARBA00022741"/>
    </source>
</evidence>
<evidence type="ECO:0000256" key="3">
    <source>
        <dbReference type="ARBA" id="ARBA00022618"/>
    </source>
</evidence>
<keyword evidence="7" id="KW-0342">GTP-binding</keyword>
<evidence type="ECO:0000256" key="4">
    <source>
        <dbReference type="ARBA" id="ARBA00022723"/>
    </source>
</evidence>
<dbReference type="Pfam" id="PF01926">
    <property type="entry name" value="MMR_HSR1"/>
    <property type="match status" value="1"/>
</dbReference>
<dbReference type="PANTHER" id="PTHR11649">
    <property type="entry name" value="MSS1/TRME-RELATED GTP-BINDING PROTEIN"/>
    <property type="match status" value="1"/>
</dbReference>
<evidence type="ECO:0000256" key="9">
    <source>
        <dbReference type="ARBA" id="ARBA00023306"/>
    </source>
</evidence>
<dbReference type="InterPro" id="IPR019987">
    <property type="entry name" value="GTP-bd_ribosome_bio_YsxC"/>
</dbReference>
<dbReference type="EMBL" id="UOEE01000268">
    <property type="protein sequence ID" value="VAV98843.1"/>
    <property type="molecule type" value="Genomic_DNA"/>
</dbReference>
<keyword evidence="5" id="KW-0547">Nucleotide-binding</keyword>
<dbReference type="PANTHER" id="PTHR11649:SF13">
    <property type="entry name" value="ENGB-TYPE G DOMAIN-CONTAINING PROTEIN"/>
    <property type="match status" value="1"/>
</dbReference>
<name>A0A3B0SR08_9ZZZZ</name>
<dbReference type="CDD" id="cd01876">
    <property type="entry name" value="YihA_EngB"/>
    <property type="match status" value="1"/>
</dbReference>
<dbReference type="GO" id="GO:0005525">
    <property type="term" value="F:GTP binding"/>
    <property type="evidence" value="ECO:0007669"/>
    <property type="project" value="UniProtKB-KW"/>
</dbReference>
<keyword evidence="9" id="KW-0131">Cell cycle</keyword>
<comment type="cofactor">
    <cofactor evidence="1">
        <name>Mg(2+)</name>
        <dbReference type="ChEBI" id="CHEBI:18420"/>
    </cofactor>
</comment>